<dbReference type="RefSeq" id="WP_189429655.1">
    <property type="nucleotide sequence ID" value="NZ_BNAO01000001.1"/>
</dbReference>
<dbReference type="InterPro" id="IPR013976">
    <property type="entry name" value="HDOD"/>
</dbReference>
<dbReference type="PROSITE" id="PS51833">
    <property type="entry name" value="HDOD"/>
    <property type="match status" value="1"/>
</dbReference>
<dbReference type="EMBL" id="BNAO01000001">
    <property type="protein sequence ID" value="GHG60660.1"/>
    <property type="molecule type" value="Genomic_DNA"/>
</dbReference>
<gene>
    <name evidence="2" type="ORF">GCM10010919_04290</name>
</gene>
<keyword evidence="3" id="KW-1185">Reference proteome</keyword>
<reference evidence="3" key="1">
    <citation type="journal article" date="2019" name="Int. J. Syst. Evol. Microbiol.">
        <title>The Global Catalogue of Microorganisms (GCM) 10K type strain sequencing project: providing services to taxonomists for standard genome sequencing and annotation.</title>
        <authorList>
            <consortium name="The Broad Institute Genomics Platform"/>
            <consortium name="The Broad Institute Genome Sequencing Center for Infectious Disease"/>
            <person name="Wu L."/>
            <person name="Ma J."/>
        </authorList>
    </citation>
    <scope>NUCLEOTIDE SEQUENCE [LARGE SCALE GENOMIC DNA]</scope>
    <source>
        <strain evidence="3">CGMCC 1.7003</strain>
    </source>
</reference>
<comment type="caution">
    <text evidence="2">The sequence shown here is derived from an EMBL/GenBank/DDBJ whole genome shotgun (WGS) entry which is preliminary data.</text>
</comment>
<dbReference type="InterPro" id="IPR052340">
    <property type="entry name" value="RNase_Y/CdgJ"/>
</dbReference>
<proteinExistence type="predicted"/>
<evidence type="ECO:0000313" key="3">
    <source>
        <dbReference type="Proteomes" id="UP000659697"/>
    </source>
</evidence>
<evidence type="ECO:0000259" key="1">
    <source>
        <dbReference type="PROSITE" id="PS51833"/>
    </source>
</evidence>
<dbReference type="Proteomes" id="UP000659697">
    <property type="component" value="Unassembled WGS sequence"/>
</dbReference>
<sequence>MRELIEKATNLPSVPKVLQELMAGFESNTVNGERLATLLANDQAITAKVLRLANSAKYGGNRKVGSVKDAVLVLGTDTLRTLVLSVSLSGTFKPLPKFDLNAYWRYSFRMANRCKYMAKMLKVDAEVAYTCGLLHGIGEYLIHIVKPEQAILIDQEVAMGNRRRETEIKHLGFDFTQAGAELARFWRFPEPIALAIEHQYTPVYGGKLDPYASLIMFGRYLLEHENDVKAERYELFPAKLAHALHLKLEDTYKHITQMPDLDAGIDDLLS</sequence>
<dbReference type="PANTHER" id="PTHR33525">
    <property type="match status" value="1"/>
</dbReference>
<dbReference type="PANTHER" id="PTHR33525:SF6">
    <property type="entry name" value="HDOD DOMAIN-CONTAINING PROTEIN"/>
    <property type="match status" value="1"/>
</dbReference>
<dbReference type="Pfam" id="PF08668">
    <property type="entry name" value="HDOD"/>
    <property type="match status" value="1"/>
</dbReference>
<dbReference type="SUPFAM" id="SSF109604">
    <property type="entry name" value="HD-domain/PDEase-like"/>
    <property type="match status" value="1"/>
</dbReference>
<dbReference type="Gene3D" id="1.10.3210.10">
    <property type="entry name" value="Hypothetical protein af1432"/>
    <property type="match status" value="1"/>
</dbReference>
<name>A0ABQ3KU41_9ALTE</name>
<evidence type="ECO:0000313" key="2">
    <source>
        <dbReference type="EMBL" id="GHG60660.1"/>
    </source>
</evidence>
<feature type="domain" description="HDOD" evidence="1">
    <location>
        <begin position="11"/>
        <end position="202"/>
    </location>
</feature>
<accession>A0ABQ3KU41</accession>
<organism evidence="2 3">
    <name type="scientific">Alishewanella longhuensis</name>
    <dbReference type="NCBI Taxonomy" id="1091037"/>
    <lineage>
        <taxon>Bacteria</taxon>
        <taxon>Pseudomonadati</taxon>
        <taxon>Pseudomonadota</taxon>
        <taxon>Gammaproteobacteria</taxon>
        <taxon>Alteromonadales</taxon>
        <taxon>Alteromonadaceae</taxon>
        <taxon>Alishewanella</taxon>
    </lineage>
</organism>
<protein>
    <recommendedName>
        <fullName evidence="1">HDOD domain-containing protein</fullName>
    </recommendedName>
</protein>